<gene>
    <name evidence="7" type="ORF">CAL12_07410</name>
</gene>
<dbReference type="SMART" id="SM00558">
    <property type="entry name" value="JmjC"/>
    <property type="match status" value="1"/>
</dbReference>
<dbReference type="STRING" id="1416806.CAL12_07410"/>
<dbReference type="PANTHER" id="PTHR13096">
    <property type="entry name" value="MINA53 MYC INDUCED NUCLEAR ANTIGEN"/>
    <property type="match status" value="1"/>
</dbReference>
<evidence type="ECO:0000313" key="7">
    <source>
        <dbReference type="EMBL" id="ARP80684.1"/>
    </source>
</evidence>
<dbReference type="OrthoDB" id="9764016at2"/>
<dbReference type="Pfam" id="PF08007">
    <property type="entry name" value="JmjC_2"/>
    <property type="match status" value="1"/>
</dbReference>
<keyword evidence="2" id="KW-0479">Metal-binding</keyword>
<dbReference type="InterPro" id="IPR003347">
    <property type="entry name" value="JmjC_dom"/>
</dbReference>
<dbReference type="GO" id="GO:0046872">
    <property type="term" value="F:metal ion binding"/>
    <property type="evidence" value="ECO:0007669"/>
    <property type="project" value="UniProtKB-KW"/>
</dbReference>
<comment type="cofactor">
    <cofactor evidence="1">
        <name>Fe(2+)</name>
        <dbReference type="ChEBI" id="CHEBI:29033"/>
    </cofactor>
</comment>
<dbReference type="EMBL" id="CP021108">
    <property type="protein sequence ID" value="ARP80684.1"/>
    <property type="molecule type" value="Genomic_DNA"/>
</dbReference>
<reference evidence="7 8" key="1">
    <citation type="submission" date="2017-05" db="EMBL/GenBank/DDBJ databases">
        <title>Complete and WGS of Bordetella genogroups.</title>
        <authorList>
            <person name="Spilker T."/>
            <person name="LiPuma J."/>
        </authorList>
    </citation>
    <scope>NUCLEOTIDE SEQUENCE [LARGE SCALE GENOMIC DNA]</scope>
    <source>
        <strain evidence="7 8">AU19157</strain>
    </source>
</reference>
<evidence type="ECO:0000256" key="5">
    <source>
        <dbReference type="ARBA" id="ARBA00023004"/>
    </source>
</evidence>
<sequence length="406" mass="45032">MIPSINPQPDQPLDLLGGRTPAQFMKSYWQRKPLLIRQAIPGFKPPVGIAELKRMARNDDVASRLIWREDGQWQMEHGPFARLPKASEPDWTLLVQSVDQHHDAAAELMHRFRFIPDARLDDVMISIATDGGGVGPHFDSYDVFLLQAVGRREWRIGRQRDLSLQPDLPLKILRHFEPEATYVLEPGDMLYLPPQVAHDGIAQGDCMTISIGFRAPDQAALARGMLEAAAEQVLARAGQPSGPYGEPPLPGPRLQARYRDAGLQATRHPAELPEGLAAAALDAVRRVRFDEALAHRFLGCWLTEPGAAAVFDVPAEDGPDLAAAWPASGVLRLDRRTRMLYRGRQVFINGETAPVPASPALRQLADARRLACGDPAAAKLTDEERECLVQWLDDGWLVYESDKSRL</sequence>
<dbReference type="KEGG" id="bgv:CAL12_07410"/>
<dbReference type="Proteomes" id="UP000194151">
    <property type="component" value="Chromosome"/>
</dbReference>
<dbReference type="Gene3D" id="2.60.120.650">
    <property type="entry name" value="Cupin"/>
    <property type="match status" value="1"/>
</dbReference>
<keyword evidence="3" id="KW-0223">Dioxygenase</keyword>
<dbReference type="SUPFAM" id="SSF51197">
    <property type="entry name" value="Clavaminate synthase-like"/>
    <property type="match status" value="1"/>
</dbReference>
<organism evidence="7 8">
    <name type="scientific">Bordetella genomosp. 8</name>
    <dbReference type="NCBI Taxonomy" id="1416806"/>
    <lineage>
        <taxon>Bacteria</taxon>
        <taxon>Pseudomonadati</taxon>
        <taxon>Pseudomonadota</taxon>
        <taxon>Betaproteobacteria</taxon>
        <taxon>Burkholderiales</taxon>
        <taxon>Alcaligenaceae</taxon>
        <taxon>Bordetella</taxon>
    </lineage>
</organism>
<dbReference type="Pfam" id="PF20514">
    <property type="entry name" value="WHD_ROXA"/>
    <property type="match status" value="1"/>
</dbReference>
<dbReference type="AlphaFoldDB" id="A0A1W6YI62"/>
<dbReference type="InterPro" id="IPR046799">
    <property type="entry name" value="ROXA-like_wH"/>
</dbReference>
<keyword evidence="4" id="KW-0560">Oxidoreductase</keyword>
<evidence type="ECO:0000259" key="6">
    <source>
        <dbReference type="PROSITE" id="PS51184"/>
    </source>
</evidence>
<protein>
    <submittedName>
        <fullName evidence="7">Cupin</fullName>
    </submittedName>
</protein>
<proteinExistence type="predicted"/>
<dbReference type="InterPro" id="IPR039994">
    <property type="entry name" value="NO66-like"/>
</dbReference>
<name>A0A1W6YI62_9BORD</name>
<keyword evidence="5" id="KW-0408">Iron</keyword>
<dbReference type="RefSeq" id="WP_086063907.1">
    <property type="nucleotide sequence ID" value="NZ_CP021108.1"/>
</dbReference>
<accession>A0A1W6YI62</accession>
<evidence type="ECO:0000313" key="8">
    <source>
        <dbReference type="Proteomes" id="UP000194151"/>
    </source>
</evidence>
<keyword evidence="8" id="KW-1185">Reference proteome</keyword>
<feature type="domain" description="JmjC" evidence="6">
    <location>
        <begin position="104"/>
        <end position="230"/>
    </location>
</feature>
<dbReference type="PROSITE" id="PS51184">
    <property type="entry name" value="JMJC"/>
    <property type="match status" value="1"/>
</dbReference>
<dbReference type="Gene3D" id="3.40.366.30">
    <property type="entry name" value="50S ribosomal protein L16 arginine hydroxylase, Chain A, Domain 2"/>
    <property type="match status" value="1"/>
</dbReference>
<evidence type="ECO:0000256" key="1">
    <source>
        <dbReference type="ARBA" id="ARBA00001954"/>
    </source>
</evidence>
<dbReference type="PANTHER" id="PTHR13096:SF8">
    <property type="entry name" value="RIBOSOMAL OXYGENASE 1"/>
    <property type="match status" value="1"/>
</dbReference>
<evidence type="ECO:0000256" key="4">
    <source>
        <dbReference type="ARBA" id="ARBA00023002"/>
    </source>
</evidence>
<dbReference type="GO" id="GO:0016706">
    <property type="term" value="F:2-oxoglutarate-dependent dioxygenase activity"/>
    <property type="evidence" value="ECO:0007669"/>
    <property type="project" value="TreeGrafter"/>
</dbReference>
<evidence type="ECO:0000256" key="3">
    <source>
        <dbReference type="ARBA" id="ARBA00022964"/>
    </source>
</evidence>
<evidence type="ECO:0000256" key="2">
    <source>
        <dbReference type="ARBA" id="ARBA00022723"/>
    </source>
</evidence>